<keyword evidence="3" id="KW-1185">Reference proteome</keyword>
<name>A0AAX3EHG8_PAEUR</name>
<protein>
    <submittedName>
        <fullName evidence="2">Uncharacterized protein</fullName>
    </submittedName>
</protein>
<dbReference type="EMBL" id="CP101185">
    <property type="protein sequence ID" value="UYV97414.1"/>
    <property type="molecule type" value="Genomic_DNA"/>
</dbReference>
<dbReference type="AlphaFoldDB" id="A0AAX3EHG8"/>
<feature type="compositionally biased region" description="Basic and acidic residues" evidence="1">
    <location>
        <begin position="1"/>
        <end position="17"/>
    </location>
</feature>
<gene>
    <name evidence="2" type="ORF">NL394_20675</name>
</gene>
<sequence length="69" mass="7819">MDDQEKSRPAAPSEERGYGTGDDVGSPTTQQMRAVGQRRRDAERKLDQHLEEARHKAELPDPDEQKTES</sequence>
<dbReference type="Proteomes" id="UP001163293">
    <property type="component" value="Chromosome"/>
</dbReference>
<reference evidence="2" key="1">
    <citation type="submission" date="2022-07" db="EMBL/GenBank/DDBJ databases">
        <authorList>
            <person name="Wu T."/>
        </authorList>
    </citation>
    <scope>NUCLEOTIDE SEQUENCE</scope>
    <source>
        <strain evidence="2">SD-1</strain>
    </source>
</reference>
<evidence type="ECO:0000313" key="3">
    <source>
        <dbReference type="Proteomes" id="UP001163293"/>
    </source>
</evidence>
<feature type="region of interest" description="Disordered" evidence="1">
    <location>
        <begin position="1"/>
        <end position="69"/>
    </location>
</feature>
<feature type="compositionally biased region" description="Basic and acidic residues" evidence="1">
    <location>
        <begin position="38"/>
        <end position="69"/>
    </location>
</feature>
<evidence type="ECO:0000256" key="1">
    <source>
        <dbReference type="SAM" id="MobiDB-lite"/>
    </source>
</evidence>
<dbReference type="GeneID" id="79883125"/>
<evidence type="ECO:0000313" key="2">
    <source>
        <dbReference type="EMBL" id="UYV97414.1"/>
    </source>
</evidence>
<proteinExistence type="predicted"/>
<organism evidence="2 3">
    <name type="scientific">Paenarthrobacter ureafaciens</name>
    <dbReference type="NCBI Taxonomy" id="37931"/>
    <lineage>
        <taxon>Bacteria</taxon>
        <taxon>Bacillati</taxon>
        <taxon>Actinomycetota</taxon>
        <taxon>Actinomycetes</taxon>
        <taxon>Micrococcales</taxon>
        <taxon>Micrococcaceae</taxon>
        <taxon>Paenarthrobacter</taxon>
    </lineage>
</organism>
<accession>A0AAX3EHG8</accession>
<dbReference type="RefSeq" id="WP_062098494.1">
    <property type="nucleotide sequence ID" value="NZ_CP014574.1"/>
</dbReference>